<reference evidence="5 6" key="1">
    <citation type="submission" date="2020-05" db="EMBL/GenBank/DDBJ databases">
        <title>Hymenobacter terrestris sp. nov. and Hymenobacter lapidiphilus sp. nov., isolated from regoliths in Antarctica.</title>
        <authorList>
            <person name="Sedlacek I."/>
            <person name="Pantucek R."/>
            <person name="Zeman M."/>
            <person name="Holochova P."/>
            <person name="Kralova S."/>
            <person name="Stankova E."/>
            <person name="Sedo O."/>
            <person name="Micenkova L."/>
            <person name="Svec P."/>
            <person name="Gupta V."/>
            <person name="Sood U."/>
            <person name="Korpole U.S."/>
            <person name="Lal R."/>
        </authorList>
    </citation>
    <scope>NUCLEOTIDE SEQUENCE [LARGE SCALE GENOMIC DNA]</scope>
    <source>
        <strain evidence="5 6">P5342</strain>
    </source>
</reference>
<keyword evidence="6" id="KW-1185">Reference proteome</keyword>
<dbReference type="EMBL" id="JABKAU010000011">
    <property type="protein sequence ID" value="NVO31138.1"/>
    <property type="molecule type" value="Genomic_DNA"/>
</dbReference>
<dbReference type="Gene3D" id="3.40.50.970">
    <property type="match status" value="1"/>
</dbReference>
<evidence type="ECO:0000256" key="1">
    <source>
        <dbReference type="ARBA" id="ARBA00001964"/>
    </source>
</evidence>
<protein>
    <submittedName>
        <fullName evidence="5">Transketolase</fullName>
    </submittedName>
</protein>
<dbReference type="AlphaFoldDB" id="A0A7Y7U568"/>
<dbReference type="InterPro" id="IPR005474">
    <property type="entry name" value="Transketolase_N"/>
</dbReference>
<evidence type="ECO:0000313" key="5">
    <source>
        <dbReference type="EMBL" id="NVO31138.1"/>
    </source>
</evidence>
<comment type="similarity">
    <text evidence="2">Belongs to the transketolase family.</text>
</comment>
<name>A0A7Y7U568_9BACT</name>
<dbReference type="PANTHER" id="PTHR47514:SF1">
    <property type="entry name" value="TRANSKETOLASE N-TERMINAL SECTION-RELATED"/>
    <property type="match status" value="1"/>
</dbReference>
<gene>
    <name evidence="5" type="ORF">HW554_07955</name>
</gene>
<evidence type="ECO:0000313" key="6">
    <source>
        <dbReference type="Proteomes" id="UP000565521"/>
    </source>
</evidence>
<dbReference type="PANTHER" id="PTHR47514">
    <property type="entry name" value="TRANSKETOLASE N-TERMINAL SECTION-RELATED"/>
    <property type="match status" value="1"/>
</dbReference>
<comment type="cofactor">
    <cofactor evidence="1">
        <name>thiamine diphosphate</name>
        <dbReference type="ChEBI" id="CHEBI:58937"/>
    </cofactor>
</comment>
<evidence type="ECO:0000256" key="3">
    <source>
        <dbReference type="ARBA" id="ARBA00023052"/>
    </source>
</evidence>
<dbReference type="InterPro" id="IPR029061">
    <property type="entry name" value="THDP-binding"/>
</dbReference>
<keyword evidence="3" id="KW-0786">Thiamine pyrophosphate</keyword>
<dbReference type="Proteomes" id="UP000565521">
    <property type="component" value="Unassembled WGS sequence"/>
</dbReference>
<dbReference type="CDD" id="cd02012">
    <property type="entry name" value="TPP_TK"/>
    <property type="match status" value="1"/>
</dbReference>
<evidence type="ECO:0000256" key="2">
    <source>
        <dbReference type="ARBA" id="ARBA00007131"/>
    </source>
</evidence>
<dbReference type="Pfam" id="PF00456">
    <property type="entry name" value="Transketolase_N"/>
    <property type="match status" value="1"/>
</dbReference>
<evidence type="ECO:0000259" key="4">
    <source>
        <dbReference type="Pfam" id="PF00456"/>
    </source>
</evidence>
<organism evidence="5 6">
    <name type="scientific">Hymenobacter lapidiphilus</name>
    <dbReference type="NCBI Taxonomy" id="2608003"/>
    <lineage>
        <taxon>Bacteria</taxon>
        <taxon>Pseudomonadati</taxon>
        <taxon>Bacteroidota</taxon>
        <taxon>Cytophagia</taxon>
        <taxon>Cytophagales</taxon>
        <taxon>Hymenobacteraceae</taxon>
        <taxon>Hymenobacter</taxon>
    </lineage>
</organism>
<feature type="domain" description="Transketolase N-terminal" evidence="4">
    <location>
        <begin position="23"/>
        <end position="284"/>
    </location>
</feature>
<dbReference type="SUPFAM" id="SSF52518">
    <property type="entry name" value="Thiamin diphosphate-binding fold (THDP-binding)"/>
    <property type="match status" value="1"/>
</dbReference>
<comment type="caution">
    <text evidence="5">The sequence shown here is derived from an EMBL/GenBank/DDBJ whole genome shotgun (WGS) entry which is preliminary data.</text>
</comment>
<proteinExistence type="inferred from homology"/>
<dbReference type="RefSeq" id="WP_176908051.1">
    <property type="nucleotide sequence ID" value="NZ_JABKAU010000011.1"/>
</dbReference>
<sequence>MAQPTTSETHAPATTKSIPELKQIATQVRRDIVRMVHAVNSGHPGGSLGCTELLVSLYFKVMKHTPEPFDMDGINQDLFFLSNGHISPVFYSVLARSGYFPVSELATFRKLNSRLQGHPATHEHLPGIRIASGSLGQGLSVATGAAQAKKLNGDNSTVFVLMGDGELQEGQIWEAALYAPHHKVDNLIAFVDRNGQQIDGPTAKIGGLGDLRAKFEAFGWRVLETDGNQFETLLPTIEEAQNLLGQGVPVMVLMDTEMGFGIDFMMGSHKWHGVAPNDEQLATALLQLEVEKASDY</sequence>
<accession>A0A7Y7U568</accession>